<keyword evidence="2" id="KW-1185">Reference proteome</keyword>
<organism evidence="1 2">
    <name type="scientific">Cetraspora pellucida</name>
    <dbReference type="NCBI Taxonomy" id="1433469"/>
    <lineage>
        <taxon>Eukaryota</taxon>
        <taxon>Fungi</taxon>
        <taxon>Fungi incertae sedis</taxon>
        <taxon>Mucoromycota</taxon>
        <taxon>Glomeromycotina</taxon>
        <taxon>Glomeromycetes</taxon>
        <taxon>Diversisporales</taxon>
        <taxon>Gigasporaceae</taxon>
        <taxon>Cetraspora</taxon>
    </lineage>
</organism>
<sequence>MVMILADYEDLSAYLQKNFSTLTYIKKLKLLYDIAAGLIQVHKPGLVHHDLHCDNVICQGITDRSLGRGKEYRFIIGTPNFEIFNSLNIDELEVTDFLDNKDL</sequence>
<dbReference type="EMBL" id="CAJVPW010003693">
    <property type="protein sequence ID" value="CAG8528090.1"/>
    <property type="molecule type" value="Genomic_DNA"/>
</dbReference>
<dbReference type="Proteomes" id="UP000789366">
    <property type="component" value="Unassembled WGS sequence"/>
</dbReference>
<comment type="caution">
    <text evidence="1">The sequence shown here is derived from an EMBL/GenBank/DDBJ whole genome shotgun (WGS) entry which is preliminary data.</text>
</comment>
<accession>A0ACA9LGH9</accession>
<gene>
    <name evidence="1" type="ORF">SPELUC_LOCUS4241</name>
</gene>
<evidence type="ECO:0000313" key="2">
    <source>
        <dbReference type="Proteomes" id="UP000789366"/>
    </source>
</evidence>
<reference evidence="1" key="1">
    <citation type="submission" date="2021-06" db="EMBL/GenBank/DDBJ databases">
        <authorList>
            <person name="Kallberg Y."/>
            <person name="Tangrot J."/>
            <person name="Rosling A."/>
        </authorList>
    </citation>
    <scope>NUCLEOTIDE SEQUENCE</scope>
    <source>
        <strain evidence="1">28 12/20/2015</strain>
    </source>
</reference>
<name>A0ACA9LGH9_9GLOM</name>
<proteinExistence type="predicted"/>
<evidence type="ECO:0000313" key="1">
    <source>
        <dbReference type="EMBL" id="CAG8528090.1"/>
    </source>
</evidence>
<protein>
    <submittedName>
        <fullName evidence="1">326_t:CDS:1</fullName>
    </submittedName>
</protein>